<evidence type="ECO:0000256" key="4">
    <source>
        <dbReference type="ARBA" id="ARBA00022475"/>
    </source>
</evidence>
<dbReference type="InterPro" id="IPR011701">
    <property type="entry name" value="MFS"/>
</dbReference>
<dbReference type="InterPro" id="IPR020846">
    <property type="entry name" value="MFS_dom"/>
</dbReference>
<feature type="domain" description="Major facilitator superfamily (MFS) profile" evidence="9">
    <location>
        <begin position="10"/>
        <end position="391"/>
    </location>
</feature>
<dbReference type="Gene3D" id="1.20.1250.20">
    <property type="entry name" value="MFS general substrate transporter like domains"/>
    <property type="match status" value="1"/>
</dbReference>
<accession>A0A0G3GLL6</accession>
<dbReference type="GO" id="GO:0005886">
    <property type="term" value="C:plasma membrane"/>
    <property type="evidence" value="ECO:0007669"/>
    <property type="project" value="UniProtKB-SubCell"/>
</dbReference>
<dbReference type="PANTHER" id="PTHR43271">
    <property type="entry name" value="BLL2771 PROTEIN"/>
    <property type="match status" value="1"/>
</dbReference>
<evidence type="ECO:0000313" key="11">
    <source>
        <dbReference type="Proteomes" id="UP000035368"/>
    </source>
</evidence>
<evidence type="ECO:0000256" key="5">
    <source>
        <dbReference type="ARBA" id="ARBA00022692"/>
    </source>
</evidence>
<keyword evidence="4" id="KW-1003">Cell membrane</keyword>
<gene>
    <name evidence="10" type="ORF">CEPID_00850</name>
</gene>
<feature type="transmembrane region" description="Helical" evidence="8">
    <location>
        <begin position="168"/>
        <end position="188"/>
    </location>
</feature>
<dbReference type="SUPFAM" id="SSF103473">
    <property type="entry name" value="MFS general substrate transporter"/>
    <property type="match status" value="1"/>
</dbReference>
<comment type="subcellular location">
    <subcellularLocation>
        <location evidence="1">Cell membrane</location>
        <topology evidence="1">Multi-pass membrane protein</topology>
    </subcellularLocation>
</comment>
<feature type="transmembrane region" description="Helical" evidence="8">
    <location>
        <begin position="48"/>
        <end position="68"/>
    </location>
</feature>
<dbReference type="GO" id="GO:0022857">
    <property type="term" value="F:transmembrane transporter activity"/>
    <property type="evidence" value="ECO:0007669"/>
    <property type="project" value="InterPro"/>
</dbReference>
<dbReference type="EMBL" id="CP011541">
    <property type="protein sequence ID" value="AKK02064.1"/>
    <property type="molecule type" value="Genomic_DNA"/>
</dbReference>
<evidence type="ECO:0000256" key="3">
    <source>
        <dbReference type="ARBA" id="ARBA00022448"/>
    </source>
</evidence>
<evidence type="ECO:0000256" key="6">
    <source>
        <dbReference type="ARBA" id="ARBA00022989"/>
    </source>
</evidence>
<sequence>MPGIRKSDPAYRRATLAMLAVGLATFNGLYCTQALLPTFTSVFNVTPTTASLTISAATGTMALMIVPASVLSERFGRGRMLILSLLLATGFGLAIPFLNSMTWIIVFRGLQGACFAGAPAVAMTWLSEEIDKRDLAGAMGLYIAGNSLGGLSGRLIPAGIMELASWRWAMGLNAMFALIMALSVWVLLPAQQNFRPRRIELRTELQVMLGHWMNRRLAALFLIAMLALGTSVSIYNYIGFRMIELFGLSEGLVGLLFLMYLSGTWSSARAGNFVRRWGQGPTIVGCATLMLVTIPLFVATNLTLILLGLFVFTAAFFALHSVASGWVGLTATSHRAETSSMYLFCYYVGSSLFGWLSGYFFHHSWTALLIWLADLAALIVMLSAWLWRGTPQPN</sequence>
<dbReference type="InterPro" id="IPR036259">
    <property type="entry name" value="MFS_trans_sf"/>
</dbReference>
<organism evidence="10 11">
    <name type="scientific">Corynebacterium epidermidicanis</name>
    <dbReference type="NCBI Taxonomy" id="1050174"/>
    <lineage>
        <taxon>Bacteria</taxon>
        <taxon>Bacillati</taxon>
        <taxon>Actinomycetota</taxon>
        <taxon>Actinomycetes</taxon>
        <taxon>Mycobacteriales</taxon>
        <taxon>Corynebacteriaceae</taxon>
        <taxon>Corynebacterium</taxon>
    </lineage>
</organism>
<keyword evidence="7 8" id="KW-0472">Membrane</keyword>
<evidence type="ECO:0000256" key="7">
    <source>
        <dbReference type="ARBA" id="ARBA00023136"/>
    </source>
</evidence>
<dbReference type="PROSITE" id="PS50850">
    <property type="entry name" value="MFS"/>
    <property type="match status" value="1"/>
</dbReference>
<dbReference type="KEGG" id="cei:CEPID_00850"/>
<reference evidence="10 11" key="1">
    <citation type="submission" date="2015-05" db="EMBL/GenBank/DDBJ databases">
        <title>Complete genome sequence of Corynebacterium epidermidicanis DSM 45586, isolated from the skin of a dog suffering from pruritus.</title>
        <authorList>
            <person name="Ruckert C."/>
            <person name="Albersmeier A."/>
            <person name="Winkler A."/>
            <person name="Tauch A."/>
        </authorList>
    </citation>
    <scope>NUCLEOTIDE SEQUENCE [LARGE SCALE GENOMIC DNA]</scope>
    <source>
        <strain evidence="10 11">DSM 45586</strain>
    </source>
</reference>
<feature type="transmembrane region" description="Helical" evidence="8">
    <location>
        <begin position="368"/>
        <end position="387"/>
    </location>
</feature>
<comment type="similarity">
    <text evidence="2">Belongs to the major facilitator superfamily.</text>
</comment>
<dbReference type="OrthoDB" id="63984at2"/>
<evidence type="ECO:0000256" key="2">
    <source>
        <dbReference type="ARBA" id="ARBA00008335"/>
    </source>
</evidence>
<protein>
    <submittedName>
        <fullName evidence="10">Arabinose efflux permease family protein</fullName>
    </submittedName>
</protein>
<dbReference type="Pfam" id="PF07690">
    <property type="entry name" value="MFS_1"/>
    <property type="match status" value="1"/>
</dbReference>
<dbReference type="STRING" id="1050174.CEPID_00850"/>
<dbReference type="Proteomes" id="UP000035368">
    <property type="component" value="Chromosome"/>
</dbReference>
<evidence type="ECO:0000313" key="10">
    <source>
        <dbReference type="EMBL" id="AKK02064.1"/>
    </source>
</evidence>
<keyword evidence="5 8" id="KW-0812">Transmembrane</keyword>
<dbReference type="PANTHER" id="PTHR43271:SF1">
    <property type="entry name" value="INNER MEMBRANE TRANSPORT PROTEIN YNFM"/>
    <property type="match status" value="1"/>
</dbReference>
<keyword evidence="6 8" id="KW-1133">Transmembrane helix</keyword>
<dbReference type="AlphaFoldDB" id="A0A0G3GLL6"/>
<dbReference type="PATRIC" id="fig|1050174.4.peg.179"/>
<evidence type="ECO:0000256" key="8">
    <source>
        <dbReference type="SAM" id="Phobius"/>
    </source>
</evidence>
<dbReference type="RefSeq" id="WP_047239353.1">
    <property type="nucleotide sequence ID" value="NZ_CP011541.1"/>
</dbReference>
<feature type="transmembrane region" description="Helical" evidence="8">
    <location>
        <begin position="80"/>
        <end position="98"/>
    </location>
</feature>
<feature type="transmembrane region" description="Helical" evidence="8">
    <location>
        <begin position="304"/>
        <end position="329"/>
    </location>
</feature>
<feature type="transmembrane region" description="Helical" evidence="8">
    <location>
        <begin position="277"/>
        <end position="298"/>
    </location>
</feature>
<keyword evidence="11" id="KW-1185">Reference proteome</keyword>
<name>A0A0G3GLL6_9CORY</name>
<keyword evidence="3" id="KW-0813">Transport</keyword>
<feature type="transmembrane region" description="Helical" evidence="8">
    <location>
        <begin position="14"/>
        <end position="36"/>
    </location>
</feature>
<proteinExistence type="inferred from homology"/>
<evidence type="ECO:0000259" key="9">
    <source>
        <dbReference type="PROSITE" id="PS50850"/>
    </source>
</evidence>
<feature type="transmembrane region" description="Helical" evidence="8">
    <location>
        <begin position="341"/>
        <end position="362"/>
    </location>
</feature>
<feature type="transmembrane region" description="Helical" evidence="8">
    <location>
        <begin position="217"/>
        <end position="239"/>
    </location>
</feature>
<dbReference type="CDD" id="cd17324">
    <property type="entry name" value="MFS_NepI_like"/>
    <property type="match status" value="1"/>
</dbReference>
<feature type="transmembrane region" description="Helical" evidence="8">
    <location>
        <begin position="245"/>
        <end position="265"/>
    </location>
</feature>
<evidence type="ECO:0000256" key="1">
    <source>
        <dbReference type="ARBA" id="ARBA00004651"/>
    </source>
</evidence>